<dbReference type="CDD" id="cd11041">
    <property type="entry name" value="CYP503A1-like"/>
    <property type="match status" value="1"/>
</dbReference>
<evidence type="ECO:0000256" key="3">
    <source>
        <dbReference type="ARBA" id="ARBA00022723"/>
    </source>
</evidence>
<comment type="similarity">
    <text evidence="2 8">Belongs to the cytochrome P450 family.</text>
</comment>
<evidence type="ECO:0000256" key="7">
    <source>
        <dbReference type="PIRSR" id="PIRSR602403-1"/>
    </source>
</evidence>
<keyword evidence="11" id="KW-1185">Reference proteome</keyword>
<evidence type="ECO:0000256" key="4">
    <source>
        <dbReference type="ARBA" id="ARBA00023002"/>
    </source>
</evidence>
<keyword evidence="5 7" id="KW-0408">Iron</keyword>
<dbReference type="SUPFAM" id="SSF48264">
    <property type="entry name" value="Cytochrome P450"/>
    <property type="match status" value="1"/>
</dbReference>
<comment type="cofactor">
    <cofactor evidence="1 7">
        <name>heme</name>
        <dbReference type="ChEBI" id="CHEBI:30413"/>
    </cofactor>
</comment>
<dbReference type="AlphaFoldDB" id="A0AA39WAQ8"/>
<evidence type="ECO:0000313" key="11">
    <source>
        <dbReference type="Proteomes" id="UP001174934"/>
    </source>
</evidence>
<dbReference type="PROSITE" id="PS00086">
    <property type="entry name" value="CYTOCHROME_P450"/>
    <property type="match status" value="1"/>
</dbReference>
<proteinExistence type="inferred from homology"/>
<sequence>MMANMQFLTALVADKLPLIIPTITAFFAVILLQYVLRRDPLSAIPVIAQELGSDEKRRQAYMSRGKQLYSDGYRKFKDGIFRIVTTRKSTVVVISTKYLDELRKLPDNVLSFDEAIKESMVAKYTRLLIGDVTIPHTVKTGLTPALVRLNPSIADEVQESFKLEMPDCDDWTRVNINKKLLRIVARVSGRVFVGPELCHEEEYLDASINYTLELMEVQRAVSLMPLWKRPFLANRLPQVKKLDARIKKAHEFLRPVLATRMRLGKDDEKPDDMLQWIMDTQTKSGVTATEELLAKLQLGITFAAIHTTTMSTTNAFYTLAAYPSLAPELRAEIRSVLAENNNSFTSTALQSMKKLDSFLKETMRVYPASAATFQRKVLRPFTLSNGQVIPAGVIIEVPGYAASRDDDIFPDAEKFDAWRFYNLRQTARENGEIEGSAQNQFVSVSQSSLVFGYGRHACPGRFFAANEIKMIIANALLMYDITLADGKTERYPSLEFGSMIIPDPSRELLFKRIA</sequence>
<dbReference type="GO" id="GO:0004497">
    <property type="term" value="F:monooxygenase activity"/>
    <property type="evidence" value="ECO:0007669"/>
    <property type="project" value="UniProtKB-KW"/>
</dbReference>
<evidence type="ECO:0000256" key="5">
    <source>
        <dbReference type="ARBA" id="ARBA00023004"/>
    </source>
</evidence>
<name>A0AA39WAQ8_9PEZI</name>
<dbReference type="Pfam" id="PF00067">
    <property type="entry name" value="p450"/>
    <property type="match status" value="1"/>
</dbReference>
<keyword evidence="9" id="KW-1133">Transmembrane helix</keyword>
<feature type="binding site" description="axial binding residue" evidence="7">
    <location>
        <position position="458"/>
    </location>
    <ligand>
        <name>heme</name>
        <dbReference type="ChEBI" id="CHEBI:30413"/>
    </ligand>
    <ligandPart>
        <name>Fe</name>
        <dbReference type="ChEBI" id="CHEBI:18248"/>
    </ligandPart>
</feature>
<dbReference type="PANTHER" id="PTHR46206">
    <property type="entry name" value="CYTOCHROME P450"/>
    <property type="match status" value="1"/>
</dbReference>
<evidence type="ECO:0000256" key="6">
    <source>
        <dbReference type="ARBA" id="ARBA00023033"/>
    </source>
</evidence>
<dbReference type="PRINTS" id="PR00465">
    <property type="entry name" value="EP450IV"/>
</dbReference>
<evidence type="ECO:0000256" key="1">
    <source>
        <dbReference type="ARBA" id="ARBA00001971"/>
    </source>
</evidence>
<dbReference type="EMBL" id="JAULSR010000010">
    <property type="protein sequence ID" value="KAK0610723.1"/>
    <property type="molecule type" value="Genomic_DNA"/>
</dbReference>
<dbReference type="Proteomes" id="UP001174934">
    <property type="component" value="Unassembled WGS sequence"/>
</dbReference>
<reference evidence="10" key="1">
    <citation type="submission" date="2023-06" db="EMBL/GenBank/DDBJ databases">
        <title>Genome-scale phylogeny and comparative genomics of the fungal order Sordariales.</title>
        <authorList>
            <consortium name="Lawrence Berkeley National Laboratory"/>
            <person name="Hensen N."/>
            <person name="Bonometti L."/>
            <person name="Westerberg I."/>
            <person name="Brannstrom I.O."/>
            <person name="Guillou S."/>
            <person name="Cros-Aarteil S."/>
            <person name="Calhoun S."/>
            <person name="Haridas S."/>
            <person name="Kuo A."/>
            <person name="Mondo S."/>
            <person name="Pangilinan J."/>
            <person name="Riley R."/>
            <person name="LaButti K."/>
            <person name="Andreopoulos B."/>
            <person name="Lipzen A."/>
            <person name="Chen C."/>
            <person name="Yanf M."/>
            <person name="Daum C."/>
            <person name="Ng V."/>
            <person name="Clum A."/>
            <person name="Steindorff A."/>
            <person name="Ohm R."/>
            <person name="Martin F."/>
            <person name="Silar P."/>
            <person name="Natvig D."/>
            <person name="Lalanne C."/>
            <person name="Gautier V."/>
            <person name="Ament-velasquez S.L."/>
            <person name="Kruys A."/>
            <person name="Hutchinson M.I."/>
            <person name="Powell A.J."/>
            <person name="Barry K."/>
            <person name="Miller A.N."/>
            <person name="Grigoriev I.V."/>
            <person name="Debuchy R."/>
            <person name="Gladieux P."/>
            <person name="Thoren M.H."/>
            <person name="Johannesson H."/>
        </authorList>
    </citation>
    <scope>NUCLEOTIDE SEQUENCE</scope>
    <source>
        <strain evidence="10">SMH3391-2</strain>
    </source>
</reference>
<organism evidence="10 11">
    <name type="scientific">Bombardia bombarda</name>
    <dbReference type="NCBI Taxonomy" id="252184"/>
    <lineage>
        <taxon>Eukaryota</taxon>
        <taxon>Fungi</taxon>
        <taxon>Dikarya</taxon>
        <taxon>Ascomycota</taxon>
        <taxon>Pezizomycotina</taxon>
        <taxon>Sordariomycetes</taxon>
        <taxon>Sordariomycetidae</taxon>
        <taxon>Sordariales</taxon>
        <taxon>Lasiosphaeriaceae</taxon>
        <taxon>Bombardia</taxon>
    </lineage>
</organism>
<evidence type="ECO:0000256" key="2">
    <source>
        <dbReference type="ARBA" id="ARBA00010617"/>
    </source>
</evidence>
<keyword evidence="7 8" id="KW-0349">Heme</keyword>
<keyword evidence="4 8" id="KW-0560">Oxidoreductase</keyword>
<dbReference type="PANTHER" id="PTHR46206:SF7">
    <property type="entry name" value="P450, PUTATIVE (EUROFUNG)-RELATED"/>
    <property type="match status" value="1"/>
</dbReference>
<gene>
    <name evidence="10" type="ORF">B0T17DRAFT_122295</name>
</gene>
<comment type="caution">
    <text evidence="10">The sequence shown here is derived from an EMBL/GenBank/DDBJ whole genome shotgun (WGS) entry which is preliminary data.</text>
</comment>
<evidence type="ECO:0000256" key="9">
    <source>
        <dbReference type="SAM" id="Phobius"/>
    </source>
</evidence>
<dbReference type="Gene3D" id="1.10.630.10">
    <property type="entry name" value="Cytochrome P450"/>
    <property type="match status" value="1"/>
</dbReference>
<keyword evidence="6 8" id="KW-0503">Monooxygenase</keyword>
<protein>
    <submittedName>
        <fullName evidence="10">Cytochrome P450</fullName>
    </submittedName>
</protein>
<accession>A0AA39WAQ8</accession>
<evidence type="ECO:0000256" key="8">
    <source>
        <dbReference type="RuleBase" id="RU000461"/>
    </source>
</evidence>
<dbReference type="InterPro" id="IPR036396">
    <property type="entry name" value="Cyt_P450_sf"/>
</dbReference>
<dbReference type="GO" id="GO:0020037">
    <property type="term" value="F:heme binding"/>
    <property type="evidence" value="ECO:0007669"/>
    <property type="project" value="InterPro"/>
</dbReference>
<feature type="transmembrane region" description="Helical" evidence="9">
    <location>
        <begin position="16"/>
        <end position="36"/>
    </location>
</feature>
<dbReference type="GO" id="GO:0005506">
    <property type="term" value="F:iron ion binding"/>
    <property type="evidence" value="ECO:0007669"/>
    <property type="project" value="InterPro"/>
</dbReference>
<keyword evidence="9" id="KW-0812">Transmembrane</keyword>
<dbReference type="InterPro" id="IPR001128">
    <property type="entry name" value="Cyt_P450"/>
</dbReference>
<keyword evidence="3 7" id="KW-0479">Metal-binding</keyword>
<dbReference type="InterPro" id="IPR017972">
    <property type="entry name" value="Cyt_P450_CS"/>
</dbReference>
<dbReference type="InterPro" id="IPR002403">
    <property type="entry name" value="Cyt_P450_E_grp-IV"/>
</dbReference>
<keyword evidence="9" id="KW-0472">Membrane</keyword>
<evidence type="ECO:0000313" key="10">
    <source>
        <dbReference type="EMBL" id="KAK0610723.1"/>
    </source>
</evidence>
<dbReference type="GO" id="GO:0016705">
    <property type="term" value="F:oxidoreductase activity, acting on paired donors, with incorporation or reduction of molecular oxygen"/>
    <property type="evidence" value="ECO:0007669"/>
    <property type="project" value="InterPro"/>
</dbReference>